<dbReference type="Proteomes" id="UP001182991">
    <property type="component" value="Unassembled WGS sequence"/>
</dbReference>
<sequence>MKKITLLMSFMFIALTSMAQTPIITMISDGDCAGGNPKVLEVFANGTVDFSLYTLENQTNANTTWANGLNLSDLGTVTDDFVYIHADDPAFAAEFPSATNVLSTTSSVMSFNGDDRIRIILDADSSVIDQYGVDGLDGTGEAWEYKDGYAKRANNTTPNGTFNIADWNYSNGALDGLCGTTGFENIIGIGTFTPGTSSCPLVIVLDTVICDTETQGATSDTYTATATFTGGGTETYTFSINAGTVTSPDDPSTMPTGSIVVTNIPEGTDLTYTLTSTNCSIQGTVPSPSCETASNVSDIATLRQLPLNAVYTLTGEALLTYQQSFRNQKYIEDATAAILIDDSAGNISTTYAIADGITGITGELTEYNGTMQFIPESDPGAATSNGNTLSPQVVTMTDYIANPQNYESELIAFTNITFVDGDGSETFDVGMDYFFTDGDQVVTMRTQFYDADYIGEIIPDTQLTNLVGIAALFDDGTNVIPQIFPRSLADFEADLAVSNKTLTNVSLYPNPTKTGFVTIKTASSEVASIEVYNLLGKQVIAQTLTNNTLNVSSLASGVYLVKVSAEGKTATKKLVIK</sequence>
<dbReference type="RefSeq" id="WP_311401072.1">
    <property type="nucleotide sequence ID" value="NZ_JAVRBG010000004.1"/>
</dbReference>
<dbReference type="NCBIfam" id="TIGR04183">
    <property type="entry name" value="Por_Secre_tail"/>
    <property type="match status" value="1"/>
</dbReference>
<keyword evidence="1 2" id="KW-0732">Signal</keyword>
<gene>
    <name evidence="4" type="ORF">RLT85_05705</name>
</gene>
<proteinExistence type="predicted"/>
<evidence type="ECO:0000313" key="4">
    <source>
        <dbReference type="EMBL" id="MDT0294123.1"/>
    </source>
</evidence>
<comment type="caution">
    <text evidence="4">The sequence shown here is derived from an EMBL/GenBank/DDBJ whole genome shotgun (WGS) entry which is preliminary data.</text>
</comment>
<dbReference type="Pfam" id="PF18962">
    <property type="entry name" value="Por_Secre_tail"/>
    <property type="match status" value="1"/>
</dbReference>
<evidence type="ECO:0000256" key="2">
    <source>
        <dbReference type="SAM" id="SignalP"/>
    </source>
</evidence>
<evidence type="ECO:0000256" key="1">
    <source>
        <dbReference type="ARBA" id="ARBA00022729"/>
    </source>
</evidence>
<name>A0ABU2KHC4_9FLAO</name>
<reference evidence="5" key="1">
    <citation type="submission" date="2023-07" db="EMBL/GenBank/DDBJ databases">
        <title>Isolating and identifying novel microbial strains from the Mariana Trench.</title>
        <authorList>
            <person name="Fu H."/>
        </authorList>
    </citation>
    <scope>NUCLEOTIDE SEQUENCE [LARGE SCALE GENOMIC DNA]</scope>
    <source>
        <strain evidence="5">T-y2</strain>
    </source>
</reference>
<feature type="chain" id="PRO_5046314742" evidence="2">
    <location>
        <begin position="20"/>
        <end position="577"/>
    </location>
</feature>
<keyword evidence="5" id="KW-1185">Reference proteome</keyword>
<feature type="signal peptide" evidence="2">
    <location>
        <begin position="1"/>
        <end position="19"/>
    </location>
</feature>
<protein>
    <submittedName>
        <fullName evidence="4">T9SS type A sorting domain-containing protein</fullName>
    </submittedName>
</protein>
<feature type="domain" description="Secretion system C-terminal sorting" evidence="3">
    <location>
        <begin position="507"/>
        <end position="576"/>
    </location>
</feature>
<evidence type="ECO:0000313" key="5">
    <source>
        <dbReference type="Proteomes" id="UP001182991"/>
    </source>
</evidence>
<organism evidence="4 5">
    <name type="scientific">Mesonia ostreae</name>
    <dbReference type="NCBI Taxonomy" id="861110"/>
    <lineage>
        <taxon>Bacteria</taxon>
        <taxon>Pseudomonadati</taxon>
        <taxon>Bacteroidota</taxon>
        <taxon>Flavobacteriia</taxon>
        <taxon>Flavobacteriales</taxon>
        <taxon>Flavobacteriaceae</taxon>
        <taxon>Mesonia</taxon>
    </lineage>
</organism>
<accession>A0ABU2KHC4</accession>
<dbReference type="EMBL" id="JAVRBG010000004">
    <property type="protein sequence ID" value="MDT0294123.1"/>
    <property type="molecule type" value="Genomic_DNA"/>
</dbReference>
<evidence type="ECO:0000259" key="3">
    <source>
        <dbReference type="Pfam" id="PF18962"/>
    </source>
</evidence>
<dbReference type="InterPro" id="IPR026444">
    <property type="entry name" value="Secre_tail"/>
</dbReference>